<comment type="caution">
    <text evidence="1">The sequence shown here is derived from an EMBL/GenBank/DDBJ whole genome shotgun (WGS) entry which is preliminary data.</text>
</comment>
<sequence>STRKRQPVESTLSDTPMSDVVPSNGGPNQAGNSAATSTPGPTGATTNGAPEMNKWIAIAEGKTYSPDQFRRMNGSDIGMEWILRDETAMKEPIVIEDPEGLGMKMPSKDMTVRDVANQVGPDTHVEVIGKMDTREMGRLLPLFTHRARQDTQCHFPRGLGYNSWTTDLTASTSPGTRLGRKALA</sequence>
<protein>
    <submittedName>
        <fullName evidence="1">2365_t:CDS:1</fullName>
    </submittedName>
</protein>
<gene>
    <name evidence="1" type="ORF">ACOLOM_LOCUS13026</name>
</gene>
<dbReference type="EMBL" id="CAJVPT010056783">
    <property type="protein sequence ID" value="CAG8757345.1"/>
    <property type="molecule type" value="Genomic_DNA"/>
</dbReference>
<name>A0ACA9QPY0_9GLOM</name>
<feature type="non-terminal residue" evidence="1">
    <location>
        <position position="1"/>
    </location>
</feature>
<reference evidence="1" key="1">
    <citation type="submission" date="2021-06" db="EMBL/GenBank/DDBJ databases">
        <authorList>
            <person name="Kallberg Y."/>
            <person name="Tangrot J."/>
            <person name="Rosling A."/>
        </authorList>
    </citation>
    <scope>NUCLEOTIDE SEQUENCE</scope>
    <source>
        <strain evidence="1">CL356</strain>
    </source>
</reference>
<evidence type="ECO:0000313" key="1">
    <source>
        <dbReference type="EMBL" id="CAG8757345.1"/>
    </source>
</evidence>
<organism evidence="1 2">
    <name type="scientific">Acaulospora colombiana</name>
    <dbReference type="NCBI Taxonomy" id="27376"/>
    <lineage>
        <taxon>Eukaryota</taxon>
        <taxon>Fungi</taxon>
        <taxon>Fungi incertae sedis</taxon>
        <taxon>Mucoromycota</taxon>
        <taxon>Glomeromycotina</taxon>
        <taxon>Glomeromycetes</taxon>
        <taxon>Diversisporales</taxon>
        <taxon>Acaulosporaceae</taxon>
        <taxon>Acaulospora</taxon>
    </lineage>
</organism>
<proteinExistence type="predicted"/>
<evidence type="ECO:0000313" key="2">
    <source>
        <dbReference type="Proteomes" id="UP000789525"/>
    </source>
</evidence>
<accession>A0ACA9QPY0</accession>
<keyword evidence="2" id="KW-1185">Reference proteome</keyword>
<dbReference type="Proteomes" id="UP000789525">
    <property type="component" value="Unassembled WGS sequence"/>
</dbReference>